<accession>A0A5C6GE75</accession>
<dbReference type="Proteomes" id="UP000317257">
    <property type="component" value="Unassembled WGS sequence"/>
</dbReference>
<dbReference type="EMBL" id="SBHS01000008">
    <property type="protein sequence ID" value="TWU75168.1"/>
    <property type="molecule type" value="Genomic_DNA"/>
</dbReference>
<reference evidence="2" key="1">
    <citation type="submission" date="2018-12" db="EMBL/GenBank/DDBJ databases">
        <title>The complete genome of Metarhizium rileyi, a key fungal pathogen of Lepidoptera.</title>
        <authorList>
            <person name="Binneck E."/>
            <person name="Lastra C.C.L."/>
            <person name="Sosa-Gomez D.R."/>
        </authorList>
    </citation>
    <scope>NUCLEOTIDE SEQUENCE [LARGE SCALE GENOMIC DNA]</scope>
    <source>
        <strain evidence="2">Cep018-CH2</strain>
    </source>
</reference>
<evidence type="ECO:0008006" key="3">
    <source>
        <dbReference type="Google" id="ProtNLM"/>
    </source>
</evidence>
<name>A0A5C6GE75_METRR</name>
<organism evidence="1 2">
    <name type="scientific">Metarhizium rileyi (strain RCEF 4871)</name>
    <name type="common">Nomuraea rileyi</name>
    <dbReference type="NCBI Taxonomy" id="1649241"/>
    <lineage>
        <taxon>Eukaryota</taxon>
        <taxon>Fungi</taxon>
        <taxon>Dikarya</taxon>
        <taxon>Ascomycota</taxon>
        <taxon>Pezizomycotina</taxon>
        <taxon>Sordariomycetes</taxon>
        <taxon>Hypocreomycetidae</taxon>
        <taxon>Hypocreales</taxon>
        <taxon>Clavicipitaceae</taxon>
        <taxon>Metarhizium</taxon>
    </lineage>
</organism>
<evidence type="ECO:0000313" key="1">
    <source>
        <dbReference type="EMBL" id="TWU75168.1"/>
    </source>
</evidence>
<dbReference type="PANTHER" id="PTHR36847:SF1">
    <property type="entry name" value="AMIDOLIGASE ENZYME"/>
    <property type="match status" value="1"/>
</dbReference>
<dbReference type="Pfam" id="PF12224">
    <property type="entry name" value="Amidoligase_2"/>
    <property type="match status" value="1"/>
</dbReference>
<comment type="caution">
    <text evidence="1">The sequence shown here is derived from an EMBL/GenBank/DDBJ whole genome shotgun (WGS) entry which is preliminary data.</text>
</comment>
<dbReference type="InterPro" id="IPR022025">
    <property type="entry name" value="Amidoligase_2"/>
</dbReference>
<proteinExistence type="predicted"/>
<dbReference type="PANTHER" id="PTHR36847">
    <property type="entry name" value="AMIDOLIGASE ENZYME"/>
    <property type="match status" value="1"/>
</dbReference>
<dbReference type="AlphaFoldDB" id="A0A5C6GE75"/>
<sequence length="315" mass="36391">MRHYNFGVEIESIGKPYGGGESFTNVDWYRQLAQKLQNRGIEAVHDDCSKYSKHPEYYGGKWFVTRDGSLKRPRPFVCMEVVSPRLDTTLHLTRILSDFWEAMRVHFNPQRDASCGGHVHVTPVSRKNKFKLGTLKRIAFAAVAYEDFLCSMLPVSRRENQYCKLNSQSAGSGLCEALLWGKSTASLKRVAAEIKALPDECEIYMYMQGNRYVLWNFQNIFPHPKTGRCTGTVEFRGGNQFLGTKGTLAWVAFVLGFITLATKENLLRRFQEYVPPSDPRYVGRLEEWWLRIRKAARKSKLSRHLPDDYKKMRSR</sequence>
<evidence type="ECO:0000313" key="2">
    <source>
        <dbReference type="Proteomes" id="UP000317257"/>
    </source>
</evidence>
<protein>
    <recommendedName>
        <fullName evidence="3">Swim zinc finger domain protein</fullName>
    </recommendedName>
</protein>
<gene>
    <name evidence="1" type="ORF">ED733_004280</name>
</gene>